<proteinExistence type="predicted"/>
<organism evidence="1">
    <name type="scientific">marine metagenome</name>
    <dbReference type="NCBI Taxonomy" id="408172"/>
    <lineage>
        <taxon>unclassified sequences</taxon>
        <taxon>metagenomes</taxon>
        <taxon>ecological metagenomes</taxon>
    </lineage>
</organism>
<evidence type="ECO:0000313" key="1">
    <source>
        <dbReference type="EMBL" id="SVC62775.1"/>
    </source>
</evidence>
<accession>A0A382NR00</accession>
<sequence>MNNQISKYYKKLNLVIIPLFLILLIGCTAQSTFVNMDLKEGDLSFDKPYKLNISAEYTIDGDPMPKYDDEVLDIMEDVLDDVGFAEASSRNAEGTMHIAIDLKSNFLKSVAKIAITEYTWGLIGYTLDDEYSMDVELTLNEGETITKTGYKQTVLWTAGLWQDKNVVGMREVAIRKAMERAAEQLILQFLNDIN</sequence>
<dbReference type="AlphaFoldDB" id="A0A382NR00"/>
<gene>
    <name evidence="1" type="ORF">METZ01_LOCUS315629</name>
</gene>
<dbReference type="PROSITE" id="PS51257">
    <property type="entry name" value="PROKAR_LIPOPROTEIN"/>
    <property type="match status" value="1"/>
</dbReference>
<name>A0A382NR00_9ZZZZ</name>
<protein>
    <submittedName>
        <fullName evidence="1">Uncharacterized protein</fullName>
    </submittedName>
</protein>
<dbReference type="EMBL" id="UINC01101732">
    <property type="protein sequence ID" value="SVC62775.1"/>
    <property type="molecule type" value="Genomic_DNA"/>
</dbReference>
<reference evidence="1" key="1">
    <citation type="submission" date="2018-05" db="EMBL/GenBank/DDBJ databases">
        <authorList>
            <person name="Lanie J.A."/>
            <person name="Ng W.-L."/>
            <person name="Kazmierczak K.M."/>
            <person name="Andrzejewski T.M."/>
            <person name="Davidsen T.M."/>
            <person name="Wayne K.J."/>
            <person name="Tettelin H."/>
            <person name="Glass J.I."/>
            <person name="Rusch D."/>
            <person name="Podicherti R."/>
            <person name="Tsui H.-C.T."/>
            <person name="Winkler M.E."/>
        </authorList>
    </citation>
    <scope>NUCLEOTIDE SEQUENCE</scope>
</reference>